<dbReference type="STRING" id="1802158.A2827_03195"/>
<organism evidence="1 2">
    <name type="scientific">Candidatus Spechtbacteria bacterium RIFCSPHIGHO2_01_FULL_43_30</name>
    <dbReference type="NCBI Taxonomy" id="1802158"/>
    <lineage>
        <taxon>Bacteria</taxon>
        <taxon>Candidatus Spechtiibacteriota</taxon>
    </lineage>
</organism>
<dbReference type="EMBL" id="MHOD01000002">
    <property type="protein sequence ID" value="OGZ58635.1"/>
    <property type="molecule type" value="Genomic_DNA"/>
</dbReference>
<accession>A0A1G2H819</accession>
<sequence>MGIVSFGFIGGGLAAYDFARSIRATGLEGKGRTEIYFIELEELDNDGQEKLFFLVTDAPWDVVRAVYKERQKDTAYLGDVGIIWQEESSASVAG</sequence>
<protein>
    <submittedName>
        <fullName evidence="1">Uncharacterized protein</fullName>
    </submittedName>
</protein>
<gene>
    <name evidence="1" type="ORF">A2827_03195</name>
</gene>
<evidence type="ECO:0000313" key="1">
    <source>
        <dbReference type="EMBL" id="OGZ58635.1"/>
    </source>
</evidence>
<name>A0A1G2H819_9BACT</name>
<proteinExistence type="predicted"/>
<comment type="caution">
    <text evidence="1">The sequence shown here is derived from an EMBL/GenBank/DDBJ whole genome shotgun (WGS) entry which is preliminary data.</text>
</comment>
<dbReference type="AlphaFoldDB" id="A0A1G2H819"/>
<reference evidence="1 2" key="1">
    <citation type="journal article" date="2016" name="Nat. Commun.">
        <title>Thousands of microbial genomes shed light on interconnected biogeochemical processes in an aquifer system.</title>
        <authorList>
            <person name="Anantharaman K."/>
            <person name="Brown C.T."/>
            <person name="Hug L.A."/>
            <person name="Sharon I."/>
            <person name="Castelle C.J."/>
            <person name="Probst A.J."/>
            <person name="Thomas B.C."/>
            <person name="Singh A."/>
            <person name="Wilkins M.J."/>
            <person name="Karaoz U."/>
            <person name="Brodie E.L."/>
            <person name="Williams K.H."/>
            <person name="Hubbard S.S."/>
            <person name="Banfield J.F."/>
        </authorList>
    </citation>
    <scope>NUCLEOTIDE SEQUENCE [LARGE SCALE GENOMIC DNA]</scope>
</reference>
<dbReference type="Proteomes" id="UP000177932">
    <property type="component" value="Unassembled WGS sequence"/>
</dbReference>
<evidence type="ECO:0000313" key="2">
    <source>
        <dbReference type="Proteomes" id="UP000177932"/>
    </source>
</evidence>